<dbReference type="RefSeq" id="WP_280873838.1">
    <property type="nucleotide sequence ID" value="NZ_JARXVH010000001.1"/>
</dbReference>
<evidence type="ECO:0000313" key="4">
    <source>
        <dbReference type="EMBL" id="MDH6212775.1"/>
    </source>
</evidence>
<evidence type="ECO:0000259" key="2">
    <source>
        <dbReference type="Pfam" id="PF01408"/>
    </source>
</evidence>
<dbReference type="Gene3D" id="3.40.50.720">
    <property type="entry name" value="NAD(P)-binding Rossmann-like Domain"/>
    <property type="match status" value="1"/>
</dbReference>
<dbReference type="InterPro" id="IPR036291">
    <property type="entry name" value="NAD(P)-bd_dom_sf"/>
</dbReference>
<dbReference type="Pfam" id="PF01408">
    <property type="entry name" value="GFO_IDH_MocA"/>
    <property type="match status" value="1"/>
</dbReference>
<dbReference type="InterPro" id="IPR050463">
    <property type="entry name" value="Gfo/Idh/MocA_oxidrdct_glycsds"/>
</dbReference>
<dbReference type="EMBL" id="JARXVH010000001">
    <property type="protein sequence ID" value="MDH6212775.1"/>
    <property type="molecule type" value="Genomic_DNA"/>
</dbReference>
<comment type="caution">
    <text evidence="4">The sequence shown here is derived from an EMBL/GenBank/DDBJ whole genome shotgun (WGS) entry which is preliminary data.</text>
</comment>
<dbReference type="PANTHER" id="PTHR43818:SF11">
    <property type="entry name" value="BCDNA.GH03377"/>
    <property type="match status" value="1"/>
</dbReference>
<dbReference type="Pfam" id="PF22725">
    <property type="entry name" value="GFO_IDH_MocA_C3"/>
    <property type="match status" value="1"/>
</dbReference>
<organism evidence="4 5">
    <name type="scientific">Streptomyces pseudovenezuelae</name>
    <dbReference type="NCBI Taxonomy" id="67350"/>
    <lineage>
        <taxon>Bacteria</taxon>
        <taxon>Bacillati</taxon>
        <taxon>Actinomycetota</taxon>
        <taxon>Actinomycetes</taxon>
        <taxon>Kitasatosporales</taxon>
        <taxon>Streptomycetaceae</taxon>
        <taxon>Streptomyces</taxon>
        <taxon>Streptomyces aurantiacus group</taxon>
    </lineage>
</organism>
<evidence type="ECO:0000313" key="5">
    <source>
        <dbReference type="Proteomes" id="UP001160499"/>
    </source>
</evidence>
<dbReference type="Gene3D" id="3.30.360.10">
    <property type="entry name" value="Dihydrodipicolinate Reductase, domain 2"/>
    <property type="match status" value="1"/>
</dbReference>
<evidence type="ECO:0000259" key="3">
    <source>
        <dbReference type="Pfam" id="PF22725"/>
    </source>
</evidence>
<proteinExistence type="predicted"/>
<reference evidence="4 5" key="1">
    <citation type="submission" date="2023-04" db="EMBL/GenBank/DDBJ databases">
        <title>Forest soil microbial communities from Buena Vista Peninsula, Colon Province, Panama.</title>
        <authorList>
            <person name="Bouskill N."/>
        </authorList>
    </citation>
    <scope>NUCLEOTIDE SEQUENCE [LARGE SCALE GENOMIC DNA]</scope>
    <source>
        <strain evidence="4 5">GGS1</strain>
    </source>
</reference>
<name>A0ABT6L8X9_9ACTN</name>
<dbReference type="SUPFAM" id="SSF51735">
    <property type="entry name" value="NAD(P)-binding Rossmann-fold domains"/>
    <property type="match status" value="1"/>
</dbReference>
<gene>
    <name evidence="4" type="ORF">M2283_000054</name>
</gene>
<feature type="domain" description="GFO/IDH/MocA-like oxidoreductase" evidence="3">
    <location>
        <begin position="141"/>
        <end position="285"/>
    </location>
</feature>
<dbReference type="InterPro" id="IPR055170">
    <property type="entry name" value="GFO_IDH_MocA-like_dom"/>
</dbReference>
<feature type="domain" description="Gfo/Idh/MocA-like oxidoreductase N-terminal" evidence="2">
    <location>
        <begin position="6"/>
        <end position="132"/>
    </location>
</feature>
<evidence type="ECO:0000256" key="1">
    <source>
        <dbReference type="ARBA" id="ARBA00023002"/>
    </source>
</evidence>
<dbReference type="Proteomes" id="UP001160499">
    <property type="component" value="Unassembled WGS sequence"/>
</dbReference>
<accession>A0ABT6L8X9</accession>
<protein>
    <submittedName>
        <fullName evidence="4">Dehydrogenase</fullName>
    </submittedName>
</protein>
<keyword evidence="5" id="KW-1185">Reference proteome</keyword>
<dbReference type="InterPro" id="IPR000683">
    <property type="entry name" value="Gfo/Idh/MocA-like_OxRdtase_N"/>
</dbReference>
<keyword evidence="1" id="KW-0560">Oxidoreductase</keyword>
<dbReference type="SUPFAM" id="SSF55347">
    <property type="entry name" value="Glyceraldehyde-3-phosphate dehydrogenase-like, C-terminal domain"/>
    <property type="match status" value="1"/>
</dbReference>
<sequence>MVDSLGVAVVGFGWMGRVHTQAYARVLHHYPRLPLRPELVTVAEEVPGRAEEAAAQFGFASTARDWREVARDPRVQAVSITAPNFLHREIGVAMAEAGKHIWIEKPVGLTPADAGAVADAVAKAGVQGAVGFNYRNAPAVEAARELISSGAIGTVTHVRIRLFSDYAAHPDGALTWRYERERGGSGVLGDLASHGADLARYLLGDIASLIADTAVFIPERARPTGATAGHTRATGGELGPVENEDYVSCLLRFASGARGVLEACRVSVGEQNNYGFEVHGTEGAVSWDFRRMNELGVSRGTDYQDQPVSTVYVGPGDGEFAAFQPGAANAMGYDDLKVIEAHRFLRSIAEGGAYGATLPDAVHSAAVVDAMVRSAESGSWVNVQA</sequence>
<dbReference type="PANTHER" id="PTHR43818">
    <property type="entry name" value="BCDNA.GH03377"/>
    <property type="match status" value="1"/>
</dbReference>